<dbReference type="PROSITE" id="PS51462">
    <property type="entry name" value="NUDIX"/>
    <property type="match status" value="1"/>
</dbReference>
<organism evidence="7 8">
    <name type="scientific">Thermoproteus uzoniensis (strain 768-20)</name>
    <dbReference type="NCBI Taxonomy" id="999630"/>
    <lineage>
        <taxon>Archaea</taxon>
        <taxon>Thermoproteota</taxon>
        <taxon>Thermoprotei</taxon>
        <taxon>Thermoproteales</taxon>
        <taxon>Thermoproteaceae</taxon>
        <taxon>Thermoproteus</taxon>
    </lineage>
</organism>
<dbReference type="GO" id="GO:0006754">
    <property type="term" value="P:ATP biosynthetic process"/>
    <property type="evidence" value="ECO:0007669"/>
    <property type="project" value="TreeGrafter"/>
</dbReference>
<evidence type="ECO:0000256" key="2">
    <source>
        <dbReference type="ARBA" id="ARBA00018911"/>
    </source>
</evidence>
<dbReference type="GO" id="GO:0004081">
    <property type="term" value="F:bis(5'-nucleosyl)-tetraphosphatase (asymmetrical) activity"/>
    <property type="evidence" value="ECO:0007669"/>
    <property type="project" value="TreeGrafter"/>
</dbReference>
<dbReference type="Pfam" id="PF00293">
    <property type="entry name" value="NUDIX"/>
    <property type="match status" value="1"/>
</dbReference>
<gene>
    <name evidence="7" type="ordered locus">TUZN_0609</name>
</gene>
<dbReference type="InterPro" id="IPR003565">
    <property type="entry name" value="Tetra_PHTase"/>
</dbReference>
<reference evidence="7 8" key="1">
    <citation type="journal article" date="2011" name="J. Bacteriol.">
        <title>Complete genome sequence of the thermoacidophilic crenarchaeon Thermoproteus uzoniensis 768-20.</title>
        <authorList>
            <person name="Mardanov A.V."/>
            <person name="Gumerov V.M."/>
            <person name="Beletsky A.V."/>
            <person name="Prokofeva M.I."/>
            <person name="Bonch-Osmolovskaya E.A."/>
            <person name="Ravin N.V."/>
            <person name="Skryabin K.G."/>
        </authorList>
    </citation>
    <scope>NUCLEOTIDE SEQUENCE [LARGE SCALE GENOMIC DNA]</scope>
    <source>
        <strain evidence="7 8">768-20</strain>
    </source>
</reference>
<dbReference type="CDD" id="cd03428">
    <property type="entry name" value="NUDIX_Ap4A_Nudt2"/>
    <property type="match status" value="1"/>
</dbReference>
<comment type="similarity">
    <text evidence="1">Belongs to the Nudix hydrolase family.</text>
</comment>
<reference key="2">
    <citation type="submission" date="2011-03" db="EMBL/GenBank/DDBJ databases">
        <title>Complete genome sequence of the thermoacidophilic crenarchaeon Thermoproteus uzoniensis 768-20.</title>
        <authorList>
            <person name="Mardanov A.V."/>
            <person name="Gumerov V.M."/>
            <person name="Beletsky A.V."/>
            <person name="Prokofeva M.I."/>
            <person name="Bonch-Osmolovskaya E.A."/>
            <person name="Ravin N.V."/>
            <person name="Skryabin K.G."/>
        </authorList>
    </citation>
    <scope>NUCLEOTIDE SEQUENCE</scope>
    <source>
        <strain>768-20</strain>
    </source>
</reference>
<dbReference type="Gene3D" id="3.90.79.10">
    <property type="entry name" value="Nucleoside Triphosphate Pyrophosphohydrolase"/>
    <property type="match status" value="1"/>
</dbReference>
<keyword evidence="3" id="KW-0547">Nucleotide-binding</keyword>
<dbReference type="STRING" id="999630.TUZN_0609"/>
<dbReference type="RefSeq" id="WP_013679439.1">
    <property type="nucleotide sequence ID" value="NC_015315.1"/>
</dbReference>
<dbReference type="InterPro" id="IPR000086">
    <property type="entry name" value="NUDIX_hydrolase_dom"/>
</dbReference>
<dbReference type="InterPro" id="IPR020084">
    <property type="entry name" value="NUDIX_hydrolase_CS"/>
</dbReference>
<dbReference type="GO" id="GO:0006167">
    <property type="term" value="P:AMP biosynthetic process"/>
    <property type="evidence" value="ECO:0007669"/>
    <property type="project" value="TreeGrafter"/>
</dbReference>
<dbReference type="PROSITE" id="PS00893">
    <property type="entry name" value="NUDIX_BOX"/>
    <property type="match status" value="1"/>
</dbReference>
<dbReference type="Proteomes" id="UP000008138">
    <property type="component" value="Chromosome"/>
</dbReference>
<evidence type="ECO:0000256" key="1">
    <source>
        <dbReference type="ARBA" id="ARBA00005582"/>
    </source>
</evidence>
<accession>F2L447</accession>
<dbReference type="eggNOG" id="arCOG01078">
    <property type="taxonomic scope" value="Archaea"/>
</dbReference>
<dbReference type="HOGENOM" id="CLU_037162_14_4_2"/>
<dbReference type="SUPFAM" id="SSF55811">
    <property type="entry name" value="Nudix"/>
    <property type="match status" value="1"/>
</dbReference>
<name>F2L447_THEU7</name>
<dbReference type="AlphaFoldDB" id="F2L447"/>
<evidence type="ECO:0000313" key="7">
    <source>
        <dbReference type="EMBL" id="AEA12103.1"/>
    </source>
</evidence>
<dbReference type="InterPro" id="IPR051325">
    <property type="entry name" value="Nudix_hydrolase_domain"/>
</dbReference>
<protein>
    <recommendedName>
        <fullName evidence="2">Bis(5'-nucleosyl)-tetraphosphatase [asymmetrical]</fullName>
    </recommendedName>
    <alternativeName>
        <fullName evidence="5">Diadenosine 5',5'''-P1,P4-tetraphosphate asymmetrical hydrolase</fullName>
    </alternativeName>
</protein>
<dbReference type="GO" id="GO:0000166">
    <property type="term" value="F:nucleotide binding"/>
    <property type="evidence" value="ECO:0007669"/>
    <property type="project" value="UniProtKB-KW"/>
</dbReference>
<dbReference type="GeneID" id="10360152"/>
<dbReference type="PANTHER" id="PTHR21340:SF0">
    <property type="entry name" value="BIS(5'-NUCLEOSYL)-TETRAPHOSPHATASE [ASYMMETRICAL]"/>
    <property type="match status" value="1"/>
</dbReference>
<evidence type="ECO:0000313" key="8">
    <source>
        <dbReference type="Proteomes" id="UP000008138"/>
    </source>
</evidence>
<dbReference type="EMBL" id="CP002590">
    <property type="protein sequence ID" value="AEA12103.1"/>
    <property type="molecule type" value="Genomic_DNA"/>
</dbReference>
<keyword evidence="8" id="KW-1185">Reference proteome</keyword>
<evidence type="ECO:0000256" key="4">
    <source>
        <dbReference type="ARBA" id="ARBA00022801"/>
    </source>
</evidence>
<sequence length="145" mass="17240">MEIYSVRFNERAAGAIVYLVREKPLYLVLHNKFGWDFPHGLIRERETEAVAALREIYEETRLKVELIPGFEDRVIIRFSRGGRTIYKEITMYLAKASSDSVKLSREHDDYAWLEYTEALKRLSRDEMRRVLIRANNFVKTLIRQI</sequence>
<evidence type="ECO:0000256" key="3">
    <source>
        <dbReference type="ARBA" id="ARBA00022741"/>
    </source>
</evidence>
<dbReference type="KEGG" id="tuz:TUZN_0609"/>
<dbReference type="PANTHER" id="PTHR21340">
    <property type="entry name" value="DIADENOSINE 5,5-P1,P4-TETRAPHOSPHATE PYROPHOSPHOHYDROLASE MUTT"/>
    <property type="match status" value="1"/>
</dbReference>
<dbReference type="InterPro" id="IPR015797">
    <property type="entry name" value="NUDIX_hydrolase-like_dom_sf"/>
</dbReference>
<feature type="domain" description="Nudix hydrolase" evidence="6">
    <location>
        <begin position="10"/>
        <end position="136"/>
    </location>
</feature>
<proteinExistence type="inferred from homology"/>
<keyword evidence="4 7" id="KW-0378">Hydrolase</keyword>
<evidence type="ECO:0000256" key="5">
    <source>
        <dbReference type="ARBA" id="ARBA00032644"/>
    </source>
</evidence>
<evidence type="ECO:0000259" key="6">
    <source>
        <dbReference type="PROSITE" id="PS51462"/>
    </source>
</evidence>